<organism evidence="1 2">
    <name type="scientific">Streptodolium elevatio</name>
    <dbReference type="NCBI Taxonomy" id="3157996"/>
    <lineage>
        <taxon>Bacteria</taxon>
        <taxon>Bacillati</taxon>
        <taxon>Actinomycetota</taxon>
        <taxon>Actinomycetes</taxon>
        <taxon>Kitasatosporales</taxon>
        <taxon>Streptomycetaceae</taxon>
        <taxon>Streptodolium</taxon>
    </lineage>
</organism>
<dbReference type="RefSeq" id="WP_358356767.1">
    <property type="nucleotide sequence ID" value="NZ_JBEZFP010000061.1"/>
</dbReference>
<evidence type="ECO:0000313" key="2">
    <source>
        <dbReference type="Proteomes" id="UP001551482"/>
    </source>
</evidence>
<protein>
    <submittedName>
        <fullName evidence="1">Uncharacterized protein</fullName>
    </submittedName>
</protein>
<accession>A0ABV3DKP7</accession>
<sequence>MTQQGPRRLWDEAEAAYRWWEDHGRPEITRYGVTVDVNGQRHWLDHP</sequence>
<name>A0ABV3DKP7_9ACTN</name>
<keyword evidence="2" id="KW-1185">Reference proteome</keyword>
<comment type="caution">
    <text evidence="1">The sequence shown here is derived from an EMBL/GenBank/DDBJ whole genome shotgun (WGS) entry which is preliminary data.</text>
</comment>
<proteinExistence type="predicted"/>
<reference evidence="1 2" key="1">
    <citation type="submission" date="2024-06" db="EMBL/GenBank/DDBJ databases">
        <title>The Natural Products Discovery Center: Release of the First 8490 Sequenced Strains for Exploring Actinobacteria Biosynthetic Diversity.</title>
        <authorList>
            <person name="Kalkreuter E."/>
            <person name="Kautsar S.A."/>
            <person name="Yang D."/>
            <person name="Bader C.D."/>
            <person name="Teijaro C.N."/>
            <person name="Fluegel L."/>
            <person name="Davis C.M."/>
            <person name="Simpson J.R."/>
            <person name="Lauterbach L."/>
            <person name="Steele A.D."/>
            <person name="Gui C."/>
            <person name="Meng S."/>
            <person name="Li G."/>
            <person name="Viehrig K."/>
            <person name="Ye F."/>
            <person name="Su P."/>
            <person name="Kiefer A.F."/>
            <person name="Nichols A."/>
            <person name="Cepeda A.J."/>
            <person name="Yan W."/>
            <person name="Fan B."/>
            <person name="Jiang Y."/>
            <person name="Adhikari A."/>
            <person name="Zheng C.-J."/>
            <person name="Schuster L."/>
            <person name="Cowan T.M."/>
            <person name="Smanski M.J."/>
            <person name="Chevrette M.G."/>
            <person name="De Carvalho L.P.S."/>
            <person name="Shen B."/>
        </authorList>
    </citation>
    <scope>NUCLEOTIDE SEQUENCE [LARGE SCALE GENOMIC DNA]</scope>
    <source>
        <strain evidence="1 2">NPDC048946</strain>
    </source>
</reference>
<dbReference type="Proteomes" id="UP001551482">
    <property type="component" value="Unassembled WGS sequence"/>
</dbReference>
<evidence type="ECO:0000313" key="1">
    <source>
        <dbReference type="EMBL" id="MEU8136331.1"/>
    </source>
</evidence>
<dbReference type="EMBL" id="JBEZFP010000061">
    <property type="protein sequence ID" value="MEU8136331.1"/>
    <property type="molecule type" value="Genomic_DNA"/>
</dbReference>
<gene>
    <name evidence="1" type="ORF">AB0C36_22830</name>
</gene>